<evidence type="ECO:0000313" key="1">
    <source>
        <dbReference type="EMBL" id="KAJ7389005.1"/>
    </source>
</evidence>
<name>A0A9W9ZWZ2_9CNID</name>
<gene>
    <name evidence="1" type="ORF">OS493_034398</name>
</gene>
<evidence type="ECO:0000313" key="2">
    <source>
        <dbReference type="Proteomes" id="UP001163046"/>
    </source>
</evidence>
<proteinExistence type="predicted"/>
<protein>
    <submittedName>
        <fullName evidence="1">Uncharacterized protein</fullName>
    </submittedName>
</protein>
<accession>A0A9W9ZWZ2</accession>
<organism evidence="1 2">
    <name type="scientific">Desmophyllum pertusum</name>
    <dbReference type="NCBI Taxonomy" id="174260"/>
    <lineage>
        <taxon>Eukaryota</taxon>
        <taxon>Metazoa</taxon>
        <taxon>Cnidaria</taxon>
        <taxon>Anthozoa</taxon>
        <taxon>Hexacorallia</taxon>
        <taxon>Scleractinia</taxon>
        <taxon>Caryophylliina</taxon>
        <taxon>Caryophylliidae</taxon>
        <taxon>Desmophyllum</taxon>
    </lineage>
</organism>
<keyword evidence="2" id="KW-1185">Reference proteome</keyword>
<dbReference type="AlphaFoldDB" id="A0A9W9ZWZ2"/>
<sequence>MVALQISLETGARQMWMSVKCCQIHAKMEQLAQTFSVAMLAVVFMVGKDLIVLSTRMTVFLQMETPCV</sequence>
<comment type="caution">
    <text evidence="1">The sequence shown here is derived from an EMBL/GenBank/DDBJ whole genome shotgun (WGS) entry which is preliminary data.</text>
</comment>
<dbReference type="Proteomes" id="UP001163046">
    <property type="component" value="Unassembled WGS sequence"/>
</dbReference>
<dbReference type="EMBL" id="MU825444">
    <property type="protein sequence ID" value="KAJ7389005.1"/>
    <property type="molecule type" value="Genomic_DNA"/>
</dbReference>
<reference evidence="1" key="1">
    <citation type="submission" date="2023-01" db="EMBL/GenBank/DDBJ databases">
        <title>Genome assembly of the deep-sea coral Lophelia pertusa.</title>
        <authorList>
            <person name="Herrera S."/>
            <person name="Cordes E."/>
        </authorList>
    </citation>
    <scope>NUCLEOTIDE SEQUENCE</scope>
    <source>
        <strain evidence="1">USNM1676648</strain>
        <tissue evidence="1">Polyp</tissue>
    </source>
</reference>